<proteinExistence type="predicted"/>
<protein>
    <submittedName>
        <fullName evidence="1">Uncharacterized protein</fullName>
    </submittedName>
</protein>
<organism evidence="1 2">
    <name type="scientific">Bradyrhizobium brasilense</name>
    <dbReference type="NCBI Taxonomy" id="1419277"/>
    <lineage>
        <taxon>Bacteria</taxon>
        <taxon>Pseudomonadati</taxon>
        <taxon>Pseudomonadota</taxon>
        <taxon>Alphaproteobacteria</taxon>
        <taxon>Hyphomicrobiales</taxon>
        <taxon>Nitrobacteraceae</taxon>
        <taxon>Bradyrhizobium</taxon>
    </lineage>
</organism>
<dbReference type="Proteomes" id="UP000199245">
    <property type="component" value="Unassembled WGS sequence"/>
</dbReference>
<name>A0A1G6IJG7_9BRAD</name>
<dbReference type="Pfam" id="PF23148">
    <property type="entry name" value="Gp77"/>
    <property type="match status" value="1"/>
</dbReference>
<accession>A0A1G6IJG7</accession>
<evidence type="ECO:0000313" key="2">
    <source>
        <dbReference type="Proteomes" id="UP000199245"/>
    </source>
</evidence>
<dbReference type="AlphaFoldDB" id="A0A1G6IJG7"/>
<reference evidence="1 2" key="1">
    <citation type="submission" date="2016-10" db="EMBL/GenBank/DDBJ databases">
        <authorList>
            <person name="de Groot N.N."/>
        </authorList>
    </citation>
    <scope>NUCLEOTIDE SEQUENCE [LARGE SCALE GENOMIC DNA]</scope>
    <source>
        <strain evidence="1 2">R5</strain>
    </source>
</reference>
<sequence>MTSLSDFVASPRSACARPGSQAALWWPSKTLADVADYDVNWTWRLYSAEELAKAYAQQRAGRPVDIVPSDKIVSSAFLLPVGALEGPDGKPSTFIDVMTKVWLGGGDAGEIYAVVNRITTAGGRAMDQSVQIRVKTA</sequence>
<evidence type="ECO:0000313" key="1">
    <source>
        <dbReference type="EMBL" id="SDC06732.1"/>
    </source>
</evidence>
<dbReference type="EMBL" id="FMZW01000001">
    <property type="protein sequence ID" value="SDC06732.1"/>
    <property type="molecule type" value="Genomic_DNA"/>
</dbReference>
<dbReference type="RefSeq" id="WP_176936706.1">
    <property type="nucleotide sequence ID" value="NZ_FMZW01000001.1"/>
</dbReference>
<dbReference type="InterPro" id="IPR056928">
    <property type="entry name" value="Gp77-like"/>
</dbReference>
<gene>
    <name evidence="1" type="ORF">SAMN05216337_1001171</name>
</gene>